<dbReference type="InterPro" id="IPR042197">
    <property type="entry name" value="Apaf_helical"/>
</dbReference>
<dbReference type="Gene3D" id="1.10.10.10">
    <property type="entry name" value="Winged helix-like DNA-binding domain superfamily/Winged helix DNA-binding domain"/>
    <property type="match status" value="1"/>
</dbReference>
<dbReference type="GO" id="GO:0006952">
    <property type="term" value="P:defense response"/>
    <property type="evidence" value="ECO:0007669"/>
    <property type="project" value="UniProtKB-KW"/>
</dbReference>
<dbReference type="OrthoDB" id="660555at2759"/>
<dbReference type="GO" id="GO:0051707">
    <property type="term" value="P:response to other organism"/>
    <property type="evidence" value="ECO:0007669"/>
    <property type="project" value="UniProtKB-ARBA"/>
</dbReference>
<accession>A0A0S3S975</accession>
<dbReference type="FunFam" id="1.10.8.430:FF:000003">
    <property type="entry name" value="Probable disease resistance protein At5g66910"/>
    <property type="match status" value="1"/>
</dbReference>
<keyword evidence="5" id="KW-0067">ATP-binding</keyword>
<organism evidence="10 11">
    <name type="scientific">Vigna angularis var. angularis</name>
    <dbReference type="NCBI Taxonomy" id="157739"/>
    <lineage>
        <taxon>Eukaryota</taxon>
        <taxon>Viridiplantae</taxon>
        <taxon>Streptophyta</taxon>
        <taxon>Embryophyta</taxon>
        <taxon>Tracheophyta</taxon>
        <taxon>Spermatophyta</taxon>
        <taxon>Magnoliopsida</taxon>
        <taxon>eudicotyledons</taxon>
        <taxon>Gunneridae</taxon>
        <taxon>Pentapetalae</taxon>
        <taxon>rosids</taxon>
        <taxon>fabids</taxon>
        <taxon>Fabales</taxon>
        <taxon>Fabaceae</taxon>
        <taxon>Papilionoideae</taxon>
        <taxon>50 kb inversion clade</taxon>
        <taxon>NPAAA clade</taxon>
        <taxon>indigoferoid/millettioid clade</taxon>
        <taxon>Phaseoleae</taxon>
        <taxon>Vigna</taxon>
    </lineage>
</organism>
<dbReference type="PANTHER" id="PTHR36766">
    <property type="entry name" value="PLANT BROAD-SPECTRUM MILDEW RESISTANCE PROTEIN RPW8"/>
    <property type="match status" value="1"/>
</dbReference>
<evidence type="ECO:0000259" key="7">
    <source>
        <dbReference type="Pfam" id="PF18052"/>
    </source>
</evidence>
<gene>
    <name evidence="10" type="primary">Vigan.06G025100</name>
    <name evidence="10" type="ORF">VIGAN_06025100</name>
</gene>
<keyword evidence="4" id="KW-0611">Plant defense</keyword>
<sequence length="1287" mass="146416">MAAEKIAGALVSTFVERTIDNLASRFVDIFRGNKSHKKQLSNLKVKLLAVDVVADDAEQKQFTDPRVRDWLLAAKDAVYDAEDLLEEIDHDAKEVGNPLTSFISFFENKFESRMEKLIEDLEDLATQSHLLGLERGHDFGEGSRSGSKLTSTYLPNDSVIYGRDDDKEFVFNWLTSDIPDNLSILSIVGMGGVGKTTLAQHVFNDPRVDEAKFDVRAWVCVSVESDVFKVSRKILEDVTRSPDHSSDTDMVHRRLKEKLTGKKFLVVLDDVWNETLSNWKEVRKPLLLGAQGSRIVVTTRSKEVASTMFSEERFLKQLQEDDSWELFAKHAFRDDTQPNPECREIGKKIVKKCKGLPLALKAIGSLLYNKSSVSEWDTVFQNEIWEIPKDRCDIVPALALSYVHLPSHLKTCFAYCALFRKDYEFKKEELTQLWMTENFQQHSKTPDETCQQYFNDLLSRSFFQPSGFDETVSIDAYFHGNNSSSFQSLKKLEFSDMKQWEKWECQAVTGAFPNLQILSLKKCPKLKGQLPELLVPLKTLKITRCQQLEAFPPRTLELDLRHCGKLQLDWAPMEWPRMDGHHMTAFFSESDGSHTLDDLEIVEVISDGSIPLTTFPLDSFPTVKRLVLSWLRNLEMISQDQAHHDHLLDLTITRCPKFESLSGNMRVLSLTSLWIEDCPRFKSIPYGGLPSNLENLTIKGCPKFESLPDSVGNLKLLRSLDLSDTAIRKLPENICSLSHLQILELNYCTYLEELPINLHLLTNLCRLEFRFTKVRKVPPGLEKLKNLKVIMSNFNVDLIMESGIQRLGKLNNLYEDLSIGELHDIENPQDAFEADLKNKTHIESLTLGWERTGNSIDSKKAEDVLENLQPSKTLKELSIFNHGENKFPNWLQQTSIWNMVSLELNKCKSCQSLPPLGLLPFLKKLVISGFDQIVNIDADFHGKNSSSFKSLETLYFSDMRQWEKWECKVVTGAYPCLQHLSISFCPKLKGQLPEQLVPLETLHITNCEQLEAFAPRALDLELRHCGKLQLDSAMKRLVMGGHNTEASLLEMVGSNTLEHLDISSSLESMSDDCVFVRTFSLDFFPILRTLNLRGFGNLQKVLQDHAHYHLQDLTIKKCPKFESLSGIMHMLSLKSLWIEDCPRLVSFPDGGLPSNLNDMRLSNCSRLVFSLKGAFGDRSSLESLWIEGMDAECFPGEGLLPLSLTSLTICDCPNLEKLDYKGLYQLSSLRRLTLVSCPNLQCLPEEGLPRSISYLCIGDCPLLEQRCQTEGGEDWEKIAHIQNLNIL</sequence>
<dbReference type="InterPro" id="IPR036388">
    <property type="entry name" value="WH-like_DNA-bd_sf"/>
</dbReference>
<evidence type="ECO:0000256" key="1">
    <source>
        <dbReference type="ARBA" id="ARBA00022614"/>
    </source>
</evidence>
<feature type="domain" description="Disease resistance protein winged helix" evidence="8">
    <location>
        <begin position="418"/>
        <end position="471"/>
    </location>
</feature>
<dbReference type="Pfam" id="PF18052">
    <property type="entry name" value="Rx_N"/>
    <property type="match status" value="1"/>
</dbReference>
<dbReference type="Gene3D" id="3.40.50.300">
    <property type="entry name" value="P-loop containing nucleotide triphosphate hydrolases"/>
    <property type="match status" value="1"/>
</dbReference>
<dbReference type="GO" id="GO:0005524">
    <property type="term" value="F:ATP binding"/>
    <property type="evidence" value="ECO:0007669"/>
    <property type="project" value="UniProtKB-KW"/>
</dbReference>
<dbReference type="PRINTS" id="PR00364">
    <property type="entry name" value="DISEASERSIST"/>
</dbReference>
<keyword evidence="3" id="KW-0547">Nucleotide-binding</keyword>
<name>A0A0S3S975_PHAAN</name>
<dbReference type="Pfam" id="PF00931">
    <property type="entry name" value="NB-ARC"/>
    <property type="match status" value="1"/>
</dbReference>
<feature type="domain" description="Disease resistance N-terminal" evidence="7">
    <location>
        <begin position="14"/>
        <end position="94"/>
    </location>
</feature>
<dbReference type="Pfam" id="PF23559">
    <property type="entry name" value="WHD_DRP"/>
    <property type="match status" value="1"/>
</dbReference>
<evidence type="ECO:0000256" key="5">
    <source>
        <dbReference type="ARBA" id="ARBA00022840"/>
    </source>
</evidence>
<dbReference type="PANTHER" id="PTHR36766:SF40">
    <property type="entry name" value="DISEASE RESISTANCE PROTEIN RGA3"/>
    <property type="match status" value="1"/>
</dbReference>
<evidence type="ECO:0000256" key="4">
    <source>
        <dbReference type="ARBA" id="ARBA00022821"/>
    </source>
</evidence>
<dbReference type="InterPro" id="IPR041118">
    <property type="entry name" value="Rx_N"/>
</dbReference>
<protein>
    <recommendedName>
        <fullName evidence="12">Disease resistance RPP13-like protein 1</fullName>
    </recommendedName>
</protein>
<dbReference type="InterPro" id="IPR002182">
    <property type="entry name" value="NB-ARC"/>
</dbReference>
<evidence type="ECO:0000256" key="3">
    <source>
        <dbReference type="ARBA" id="ARBA00022741"/>
    </source>
</evidence>
<dbReference type="InterPro" id="IPR056789">
    <property type="entry name" value="LRR_R13L1-DRL21"/>
</dbReference>
<proteinExistence type="predicted"/>
<evidence type="ECO:0000313" key="10">
    <source>
        <dbReference type="EMBL" id="BAT89321.1"/>
    </source>
</evidence>
<dbReference type="SUPFAM" id="SSF52540">
    <property type="entry name" value="P-loop containing nucleoside triphosphate hydrolases"/>
    <property type="match status" value="1"/>
</dbReference>
<dbReference type="InterPro" id="IPR027417">
    <property type="entry name" value="P-loop_NTPase"/>
</dbReference>
<keyword evidence="2" id="KW-0677">Repeat</keyword>
<dbReference type="GO" id="GO:0043531">
    <property type="term" value="F:ADP binding"/>
    <property type="evidence" value="ECO:0007669"/>
    <property type="project" value="InterPro"/>
</dbReference>
<evidence type="ECO:0000259" key="6">
    <source>
        <dbReference type="Pfam" id="PF00931"/>
    </source>
</evidence>
<dbReference type="Gene3D" id="3.80.10.10">
    <property type="entry name" value="Ribonuclease Inhibitor"/>
    <property type="match status" value="5"/>
</dbReference>
<evidence type="ECO:0008006" key="12">
    <source>
        <dbReference type="Google" id="ProtNLM"/>
    </source>
</evidence>
<dbReference type="Pfam" id="PF25019">
    <property type="entry name" value="LRR_R13L1-DRL21"/>
    <property type="match status" value="1"/>
</dbReference>
<reference evidence="10 11" key="1">
    <citation type="journal article" date="2015" name="Sci. Rep.">
        <title>The power of single molecule real-time sequencing technology in the de novo assembly of a eukaryotic genome.</title>
        <authorList>
            <person name="Sakai H."/>
            <person name="Naito K."/>
            <person name="Ogiso-Tanaka E."/>
            <person name="Takahashi Y."/>
            <person name="Iseki K."/>
            <person name="Muto C."/>
            <person name="Satou K."/>
            <person name="Teruya K."/>
            <person name="Shiroma A."/>
            <person name="Shimoji M."/>
            <person name="Hirano T."/>
            <person name="Itoh T."/>
            <person name="Kaga A."/>
            <person name="Tomooka N."/>
        </authorList>
    </citation>
    <scope>NUCLEOTIDE SEQUENCE [LARGE SCALE GENOMIC DNA]</scope>
    <source>
        <strain evidence="11">cv. Shumari</strain>
    </source>
</reference>
<dbReference type="EMBL" id="AP015039">
    <property type="protein sequence ID" value="BAT89321.1"/>
    <property type="molecule type" value="Genomic_DNA"/>
</dbReference>
<evidence type="ECO:0000256" key="2">
    <source>
        <dbReference type="ARBA" id="ARBA00022737"/>
    </source>
</evidence>
<dbReference type="FunFam" id="3.40.50.300:FF:001091">
    <property type="entry name" value="Probable disease resistance protein At1g61300"/>
    <property type="match status" value="1"/>
</dbReference>
<dbReference type="InterPro" id="IPR032675">
    <property type="entry name" value="LRR_dom_sf"/>
</dbReference>
<keyword evidence="1" id="KW-0433">Leucine-rich repeat</keyword>
<keyword evidence="11" id="KW-1185">Reference proteome</keyword>
<evidence type="ECO:0000313" key="11">
    <source>
        <dbReference type="Proteomes" id="UP000291084"/>
    </source>
</evidence>
<dbReference type="InterPro" id="IPR058922">
    <property type="entry name" value="WHD_DRP"/>
</dbReference>
<feature type="domain" description="NB-ARC" evidence="6">
    <location>
        <begin position="164"/>
        <end position="335"/>
    </location>
</feature>
<evidence type="ECO:0000259" key="9">
    <source>
        <dbReference type="Pfam" id="PF25019"/>
    </source>
</evidence>
<dbReference type="Gene3D" id="1.10.8.430">
    <property type="entry name" value="Helical domain of apoptotic protease-activating factors"/>
    <property type="match status" value="1"/>
</dbReference>
<feature type="domain" description="R13L1/DRL21-like LRR repeat region" evidence="9">
    <location>
        <begin position="804"/>
        <end position="929"/>
    </location>
</feature>
<evidence type="ECO:0000259" key="8">
    <source>
        <dbReference type="Pfam" id="PF23559"/>
    </source>
</evidence>
<dbReference type="SUPFAM" id="SSF52058">
    <property type="entry name" value="L domain-like"/>
    <property type="match status" value="3"/>
</dbReference>
<dbReference type="Proteomes" id="UP000291084">
    <property type="component" value="Chromosome 6"/>
</dbReference>
<dbReference type="Gene3D" id="1.20.5.4130">
    <property type="match status" value="1"/>
</dbReference>